<keyword evidence="2" id="KW-0560">Oxidoreductase</keyword>
<dbReference type="InterPro" id="IPR050432">
    <property type="entry name" value="FAD-linked_Oxidoreductases_BP"/>
</dbReference>
<dbReference type="RefSeq" id="XP_058326679.1">
    <property type="nucleotide sequence ID" value="XM_058478349.1"/>
</dbReference>
<dbReference type="PANTHER" id="PTHR13878">
    <property type="entry name" value="GULONOLACTONE OXIDASE"/>
    <property type="match status" value="1"/>
</dbReference>
<dbReference type="PROSITE" id="PS51387">
    <property type="entry name" value="FAD_PCMH"/>
    <property type="match status" value="1"/>
</dbReference>
<keyword evidence="3" id="KW-0732">Signal</keyword>
<dbReference type="GO" id="GO:0016491">
    <property type="term" value="F:oxidoreductase activity"/>
    <property type="evidence" value="ECO:0007669"/>
    <property type="project" value="UniProtKB-KW"/>
</dbReference>
<evidence type="ECO:0000256" key="1">
    <source>
        <dbReference type="ARBA" id="ARBA00005466"/>
    </source>
</evidence>
<feature type="signal peptide" evidence="3">
    <location>
        <begin position="1"/>
        <end position="18"/>
    </location>
</feature>
<comment type="similarity">
    <text evidence="1">Belongs to the oxygen-dependent FAD-linked oxidoreductase family.</text>
</comment>
<protein>
    <submittedName>
        <fullName evidence="5">Isoamyl alcohol oxidase</fullName>
    </submittedName>
</protein>
<dbReference type="EMBL" id="JAPQKS010000007">
    <property type="protein sequence ID" value="KAJ5219849.1"/>
    <property type="molecule type" value="Genomic_DNA"/>
</dbReference>
<dbReference type="Gene3D" id="3.30.465.10">
    <property type="match status" value="2"/>
</dbReference>
<dbReference type="InterPro" id="IPR016169">
    <property type="entry name" value="FAD-bd_PCMH_sub2"/>
</dbReference>
<dbReference type="Pfam" id="PF08031">
    <property type="entry name" value="BBE"/>
    <property type="match status" value="1"/>
</dbReference>
<evidence type="ECO:0000256" key="2">
    <source>
        <dbReference type="ARBA" id="ARBA00023002"/>
    </source>
</evidence>
<sequence>MFIRCLLVLLAGTHVAAAKCKCTPLDSCWPSSGTWTALNASVDGRLVRNEPLAKPCYPGQGYSAALCQQVSTNWFNETWVVDSPIGYVYPLGANSCPPLNASVAVYPICELGVAPAYSIKATNADDVAAGIKFAKEHNVRLVVKLTGHDLEHRSQGYGSLSIWVRSIQNGLKLQDKFTSADGSCNSDWTGSAVQINGGYLWVDIYKFAGDRGYHVVGGADRTVGTIGGYLQGGGHGALSHFHGLATDQVLEYQVVLASGELVVANACQNTDLFTALRGGGGGTFGVVISATIKAYKDQPVLLHNLEVIALPDDSFEDNVNELYKVTTDILSEYPGLSDAGWAGTAWFTVGEGLAYYGHPFLSLLEDNSTAAVDKAKKAMEDKILSKLTKYENGATLKIESQWKQYNSFRDYIFLPPFNPIPAGGTSIMSSWLFDRKSLESPSGNTTQLLQTLNSGNDNIPLMTPGGGATLFNLVAGGKVLDEVPHTSVSPAWRRAYLLVEQIDTWPKNWGPEAIKEKIDRATHTKLKAMKDFSPGMGTYSNEADPYDPDWKQSWWGDNYDFLLSVKEKYDPDRVFWTWKSVGNDGWGEVKGGGLYGPLCETGTSAN</sequence>
<name>A0A9W9NJK0_9EURO</name>
<comment type="caution">
    <text evidence="5">The sequence shown here is derived from an EMBL/GenBank/DDBJ whole genome shotgun (WGS) entry which is preliminary data.</text>
</comment>
<dbReference type="Pfam" id="PF01565">
    <property type="entry name" value="FAD_binding_4"/>
    <property type="match status" value="1"/>
</dbReference>
<reference evidence="5" key="1">
    <citation type="submission" date="2022-11" db="EMBL/GenBank/DDBJ databases">
        <authorList>
            <person name="Petersen C."/>
        </authorList>
    </citation>
    <scope>NUCLEOTIDE SEQUENCE</scope>
    <source>
        <strain evidence="5">IBT 19713</strain>
    </source>
</reference>
<reference evidence="5" key="2">
    <citation type="journal article" date="2023" name="IMA Fungus">
        <title>Comparative genomic study of the Penicillium genus elucidates a diverse pangenome and 15 lateral gene transfer events.</title>
        <authorList>
            <person name="Petersen C."/>
            <person name="Sorensen T."/>
            <person name="Nielsen M.R."/>
            <person name="Sondergaard T.E."/>
            <person name="Sorensen J.L."/>
            <person name="Fitzpatrick D.A."/>
            <person name="Frisvad J.C."/>
            <person name="Nielsen K.L."/>
        </authorList>
    </citation>
    <scope>NUCLEOTIDE SEQUENCE</scope>
    <source>
        <strain evidence="5">IBT 19713</strain>
    </source>
</reference>
<dbReference type="InterPro" id="IPR006094">
    <property type="entry name" value="Oxid_FAD_bind_N"/>
</dbReference>
<dbReference type="InterPro" id="IPR012951">
    <property type="entry name" value="BBE"/>
</dbReference>
<dbReference type="SUPFAM" id="SSF56176">
    <property type="entry name" value="FAD-binding/transporter-associated domain-like"/>
    <property type="match status" value="1"/>
</dbReference>
<dbReference type="AlphaFoldDB" id="A0A9W9NJK0"/>
<proteinExistence type="inferred from homology"/>
<feature type="domain" description="FAD-binding PCMH-type" evidence="4">
    <location>
        <begin position="111"/>
        <end position="297"/>
    </location>
</feature>
<accession>A0A9W9NJK0</accession>
<dbReference type="PANTHER" id="PTHR13878:SF91">
    <property type="entry name" value="FAD BINDING DOMAIN PROTEIN (AFU_ORTHOLOGUE AFUA_6G12070)-RELATED"/>
    <property type="match status" value="1"/>
</dbReference>
<gene>
    <name evidence="5" type="ORF">N7468_009053</name>
</gene>
<feature type="chain" id="PRO_5040824142" evidence="3">
    <location>
        <begin position="19"/>
        <end position="606"/>
    </location>
</feature>
<dbReference type="Proteomes" id="UP001150941">
    <property type="component" value="Unassembled WGS sequence"/>
</dbReference>
<keyword evidence="6" id="KW-1185">Reference proteome</keyword>
<evidence type="ECO:0000256" key="3">
    <source>
        <dbReference type="SAM" id="SignalP"/>
    </source>
</evidence>
<dbReference type="GO" id="GO:0071949">
    <property type="term" value="F:FAD binding"/>
    <property type="evidence" value="ECO:0007669"/>
    <property type="project" value="InterPro"/>
</dbReference>
<organism evidence="5 6">
    <name type="scientific">Penicillium chermesinum</name>
    <dbReference type="NCBI Taxonomy" id="63820"/>
    <lineage>
        <taxon>Eukaryota</taxon>
        <taxon>Fungi</taxon>
        <taxon>Dikarya</taxon>
        <taxon>Ascomycota</taxon>
        <taxon>Pezizomycotina</taxon>
        <taxon>Eurotiomycetes</taxon>
        <taxon>Eurotiomycetidae</taxon>
        <taxon>Eurotiales</taxon>
        <taxon>Aspergillaceae</taxon>
        <taxon>Penicillium</taxon>
    </lineage>
</organism>
<evidence type="ECO:0000313" key="5">
    <source>
        <dbReference type="EMBL" id="KAJ5219849.1"/>
    </source>
</evidence>
<dbReference type="InterPro" id="IPR016166">
    <property type="entry name" value="FAD-bd_PCMH"/>
</dbReference>
<dbReference type="OrthoDB" id="9983560at2759"/>
<evidence type="ECO:0000313" key="6">
    <source>
        <dbReference type="Proteomes" id="UP001150941"/>
    </source>
</evidence>
<evidence type="ECO:0000259" key="4">
    <source>
        <dbReference type="PROSITE" id="PS51387"/>
    </source>
</evidence>
<dbReference type="GeneID" id="83205652"/>
<dbReference type="InterPro" id="IPR036318">
    <property type="entry name" value="FAD-bd_PCMH-like_sf"/>
</dbReference>